<dbReference type="Pfam" id="PF00411">
    <property type="entry name" value="Ribosomal_S11"/>
    <property type="match status" value="1"/>
</dbReference>
<comment type="similarity">
    <text evidence="1">Belongs to the universal ribosomal protein uS11 family.</text>
</comment>
<dbReference type="InterPro" id="IPR001971">
    <property type="entry name" value="Ribosomal_uS11"/>
</dbReference>
<dbReference type="GO" id="GO:1990904">
    <property type="term" value="C:ribonucleoprotein complex"/>
    <property type="evidence" value="ECO:0007669"/>
    <property type="project" value="UniProtKB-KW"/>
</dbReference>
<dbReference type="GO" id="GO:0003735">
    <property type="term" value="F:structural constituent of ribosome"/>
    <property type="evidence" value="ECO:0007669"/>
    <property type="project" value="InterPro"/>
</dbReference>
<reference evidence="4" key="1">
    <citation type="journal article" date="2018" name="Genome Biol. Evol.">
        <title>Mitochondrial and Plastid Genomes from Coralline Red Algae Provide Insights into the Incongruent Evolutionary Histories of Organelles.</title>
        <authorList>
            <person name="Lee J."/>
            <person name="Song H.J."/>
            <person name="In Park S."/>
            <person name="Lee Y.M."/>
            <person name="Jeong S.Y."/>
            <person name="Oh Cho T."/>
            <person name="Kim J.H."/>
            <person name="Choi H.G."/>
            <person name="Choi C.G."/>
            <person name="Nelson W.A."/>
            <person name="Fredericq S."/>
            <person name="Bhattacharya D."/>
            <person name="Su Yoon H."/>
        </authorList>
    </citation>
    <scope>NUCLEOTIDE SEQUENCE</scope>
</reference>
<dbReference type="SUPFAM" id="SSF53137">
    <property type="entry name" value="Translational machinery components"/>
    <property type="match status" value="1"/>
</dbReference>
<dbReference type="InterPro" id="IPR036967">
    <property type="entry name" value="Ribosomal_uS11_sf"/>
</dbReference>
<organism evidence="4">
    <name type="scientific">Lithothamnion sp</name>
    <dbReference type="NCBI Taxonomy" id="1940749"/>
    <lineage>
        <taxon>Eukaryota</taxon>
        <taxon>Rhodophyta</taxon>
        <taxon>Florideophyceae</taxon>
        <taxon>Corallinophycidae</taxon>
        <taxon>Hapalidiales</taxon>
        <taxon>Hapalidiaceae</taxon>
        <taxon>Melobesioideae</taxon>
        <taxon>Lithothamnion</taxon>
    </lineage>
</organism>
<evidence type="ECO:0000256" key="3">
    <source>
        <dbReference type="ARBA" id="ARBA00023274"/>
    </source>
</evidence>
<evidence type="ECO:0000256" key="1">
    <source>
        <dbReference type="ARBA" id="ARBA00006194"/>
    </source>
</evidence>
<gene>
    <name evidence="4" type="primary">rps11</name>
</gene>
<geneLocation type="mitochondrion" evidence="4"/>
<keyword evidence="2 4" id="KW-0689">Ribosomal protein</keyword>
<sequence>MKLLSKKSNILILLFTKNNLICTITNLEGNILTWLTAGSLKNRGAKKNNECYAFFNCKKIEFLQKKFGYTHTHVKLKGINKNKNFFIKYLKTIGFNIVSLKESAVLAHNGCKKTRNRKI</sequence>
<dbReference type="Gene3D" id="3.30.420.80">
    <property type="entry name" value="Ribosomal protein S11"/>
    <property type="match status" value="1"/>
</dbReference>
<dbReference type="GO" id="GO:0006412">
    <property type="term" value="P:translation"/>
    <property type="evidence" value="ECO:0007669"/>
    <property type="project" value="InterPro"/>
</dbReference>
<dbReference type="GO" id="GO:0005840">
    <property type="term" value="C:ribosome"/>
    <property type="evidence" value="ECO:0007669"/>
    <property type="project" value="UniProtKB-KW"/>
</dbReference>
<keyword evidence="3" id="KW-0687">Ribonucleoprotein</keyword>
<evidence type="ECO:0000313" key="4">
    <source>
        <dbReference type="EMBL" id="AYR06587.1"/>
    </source>
</evidence>
<keyword evidence="4" id="KW-0496">Mitochondrion</keyword>
<dbReference type="PANTHER" id="PTHR11759">
    <property type="entry name" value="40S RIBOSOMAL PROTEIN S14/30S RIBOSOMAL PROTEIN S11"/>
    <property type="match status" value="1"/>
</dbReference>
<dbReference type="PIRSF" id="PIRSF002131">
    <property type="entry name" value="Ribosomal_S11"/>
    <property type="match status" value="1"/>
</dbReference>
<proteinExistence type="inferred from homology"/>
<dbReference type="HAMAP" id="MF_01310">
    <property type="entry name" value="Ribosomal_uS11"/>
    <property type="match status" value="1"/>
</dbReference>
<protein>
    <submittedName>
        <fullName evidence="4">Ribosomal protein S11</fullName>
    </submittedName>
</protein>
<dbReference type="EMBL" id="MH281621">
    <property type="protein sequence ID" value="AYR06587.1"/>
    <property type="molecule type" value="Genomic_DNA"/>
</dbReference>
<name>A0A3G3MIB4_9FLOR</name>
<dbReference type="AlphaFoldDB" id="A0A3G3MIB4"/>
<accession>A0A3G3MIB4</accession>
<evidence type="ECO:0000256" key="2">
    <source>
        <dbReference type="ARBA" id="ARBA00022980"/>
    </source>
</evidence>